<evidence type="ECO:0000313" key="4">
    <source>
        <dbReference type="Proteomes" id="UP001172082"/>
    </source>
</evidence>
<keyword evidence="4" id="KW-1185">Reference proteome</keyword>
<dbReference type="Pfam" id="PF00072">
    <property type="entry name" value="Response_reg"/>
    <property type="match status" value="1"/>
</dbReference>
<feature type="modified residue" description="4-aspartylphosphate" evidence="1">
    <location>
        <position position="64"/>
    </location>
</feature>
<dbReference type="RefSeq" id="WP_346753267.1">
    <property type="nucleotide sequence ID" value="NZ_JAUJEA010000006.1"/>
</dbReference>
<sequence>MRKANAVMVIDDDKVNNFIFKKVITSSQIAEDIIMHYGVTDALNDINEMLENHPHDLPDLIFLDINMPILSGWDFLEAYKELVPKFSKKVNLFMFSSSVSSNDIERAKSYDEVEDYISKPLTLDILEDIQRKYLS</sequence>
<gene>
    <name evidence="3" type="ORF">QQ008_17775</name>
</gene>
<accession>A0ABT8KR72</accession>
<dbReference type="PANTHER" id="PTHR44520:SF2">
    <property type="entry name" value="RESPONSE REGULATOR RCP1"/>
    <property type="match status" value="1"/>
</dbReference>
<dbReference type="InterPro" id="IPR001789">
    <property type="entry name" value="Sig_transdc_resp-reg_receiver"/>
</dbReference>
<dbReference type="SMART" id="SM00448">
    <property type="entry name" value="REC"/>
    <property type="match status" value="1"/>
</dbReference>
<dbReference type="InterPro" id="IPR011006">
    <property type="entry name" value="CheY-like_superfamily"/>
</dbReference>
<dbReference type="InterPro" id="IPR052893">
    <property type="entry name" value="TCS_response_regulator"/>
</dbReference>
<organism evidence="3 4">
    <name type="scientific">Splendidivirga corallicola</name>
    <dbReference type="NCBI Taxonomy" id="3051826"/>
    <lineage>
        <taxon>Bacteria</taxon>
        <taxon>Pseudomonadati</taxon>
        <taxon>Bacteroidota</taxon>
        <taxon>Cytophagia</taxon>
        <taxon>Cytophagales</taxon>
        <taxon>Splendidivirgaceae</taxon>
        <taxon>Splendidivirga</taxon>
    </lineage>
</organism>
<proteinExistence type="predicted"/>
<dbReference type="SUPFAM" id="SSF52172">
    <property type="entry name" value="CheY-like"/>
    <property type="match status" value="1"/>
</dbReference>
<dbReference type="Gene3D" id="3.40.50.2300">
    <property type="match status" value="1"/>
</dbReference>
<evidence type="ECO:0000256" key="1">
    <source>
        <dbReference type="PROSITE-ProRule" id="PRU00169"/>
    </source>
</evidence>
<feature type="domain" description="Response regulatory" evidence="2">
    <location>
        <begin position="6"/>
        <end position="134"/>
    </location>
</feature>
<dbReference type="PROSITE" id="PS50110">
    <property type="entry name" value="RESPONSE_REGULATORY"/>
    <property type="match status" value="1"/>
</dbReference>
<reference evidence="3" key="1">
    <citation type="submission" date="2023-06" db="EMBL/GenBank/DDBJ databases">
        <title>Genomic of Parafulvivirga corallium.</title>
        <authorList>
            <person name="Wang G."/>
        </authorList>
    </citation>
    <scope>NUCLEOTIDE SEQUENCE</scope>
    <source>
        <strain evidence="3">BMA10</strain>
    </source>
</reference>
<evidence type="ECO:0000259" key="2">
    <source>
        <dbReference type="PROSITE" id="PS50110"/>
    </source>
</evidence>
<dbReference type="EMBL" id="JAUJEA010000006">
    <property type="protein sequence ID" value="MDN5203244.1"/>
    <property type="molecule type" value="Genomic_DNA"/>
</dbReference>
<evidence type="ECO:0000313" key="3">
    <source>
        <dbReference type="EMBL" id="MDN5203244.1"/>
    </source>
</evidence>
<keyword evidence="1" id="KW-0597">Phosphoprotein</keyword>
<dbReference type="PANTHER" id="PTHR44520">
    <property type="entry name" value="RESPONSE REGULATOR RCP1-RELATED"/>
    <property type="match status" value="1"/>
</dbReference>
<comment type="caution">
    <text evidence="3">The sequence shown here is derived from an EMBL/GenBank/DDBJ whole genome shotgun (WGS) entry which is preliminary data.</text>
</comment>
<name>A0ABT8KR72_9BACT</name>
<protein>
    <submittedName>
        <fullName evidence="3">Response regulator</fullName>
    </submittedName>
</protein>
<dbReference type="Proteomes" id="UP001172082">
    <property type="component" value="Unassembled WGS sequence"/>
</dbReference>